<keyword evidence="4 6" id="KW-0732">Signal</keyword>
<feature type="signal peptide" evidence="6">
    <location>
        <begin position="1"/>
        <end position="21"/>
    </location>
</feature>
<dbReference type="EMBL" id="CAJFDH010000005">
    <property type="protein sequence ID" value="CAD5225592.1"/>
    <property type="molecule type" value="Genomic_DNA"/>
</dbReference>
<sequence length="239" mass="27072">MKLLSILLLILTLFLYNQVQGIDLKCEDVPPAMWCKDDELALLCNVKEQCQEYNNKNKGKKMLLTLLYKTLCPSCSRFINNELQYIYDHFKNIADIELVPYGNALIKPDGIIDCQHGEPECKGNKYEACVINVVQDHYPLIACIENQFAGTTEDIDVAAKTCHDTLSTPDDVVKQIEECYNGQLGDDLIKANAARTSNIGPVEHGGVPWVLINNASVSFYQEHRYLLPILIQKWYIGEE</sequence>
<reference evidence="7" key="1">
    <citation type="submission" date="2020-09" db="EMBL/GenBank/DDBJ databases">
        <authorList>
            <person name="Kikuchi T."/>
        </authorList>
    </citation>
    <scope>NUCLEOTIDE SEQUENCE</scope>
    <source>
        <strain evidence="7">SH1</strain>
    </source>
</reference>
<proteinExistence type="inferred from homology"/>
<dbReference type="Proteomes" id="UP000614601">
    <property type="component" value="Unassembled WGS sequence"/>
</dbReference>
<dbReference type="GO" id="GO:0005576">
    <property type="term" value="C:extracellular region"/>
    <property type="evidence" value="ECO:0007669"/>
    <property type="project" value="UniProtKB-SubCell"/>
</dbReference>
<dbReference type="InterPro" id="IPR004911">
    <property type="entry name" value="Interferon-induced_GILT"/>
</dbReference>
<evidence type="ECO:0000256" key="3">
    <source>
        <dbReference type="ARBA" id="ARBA00022525"/>
    </source>
</evidence>
<dbReference type="OrthoDB" id="958254at2759"/>
<keyword evidence="8" id="KW-1185">Reference proteome</keyword>
<name>A0A811LD33_9BILA</name>
<evidence type="ECO:0000256" key="6">
    <source>
        <dbReference type="SAM" id="SignalP"/>
    </source>
</evidence>
<dbReference type="Pfam" id="PF03227">
    <property type="entry name" value="GILT"/>
    <property type="match status" value="1"/>
</dbReference>
<protein>
    <recommendedName>
        <fullName evidence="9">Saposin A-type domain-containing protein</fullName>
    </recommendedName>
</protein>
<keyword evidence="3" id="KW-0964">Secreted</keyword>
<evidence type="ECO:0008006" key="9">
    <source>
        <dbReference type="Google" id="ProtNLM"/>
    </source>
</evidence>
<evidence type="ECO:0000256" key="4">
    <source>
        <dbReference type="ARBA" id="ARBA00022729"/>
    </source>
</evidence>
<keyword evidence="5" id="KW-0325">Glycoprotein</keyword>
<dbReference type="EMBL" id="CAJFCW020000005">
    <property type="protein sequence ID" value="CAG9121108.1"/>
    <property type="molecule type" value="Genomic_DNA"/>
</dbReference>
<comment type="similarity">
    <text evidence="2">Belongs to the GILT family.</text>
</comment>
<evidence type="ECO:0000313" key="8">
    <source>
        <dbReference type="Proteomes" id="UP000614601"/>
    </source>
</evidence>
<gene>
    <name evidence="7" type="ORF">BOKJ2_LOCUS11655</name>
</gene>
<evidence type="ECO:0000256" key="1">
    <source>
        <dbReference type="ARBA" id="ARBA00004613"/>
    </source>
</evidence>
<evidence type="ECO:0000313" key="7">
    <source>
        <dbReference type="EMBL" id="CAD5225592.1"/>
    </source>
</evidence>
<organism evidence="7 8">
    <name type="scientific">Bursaphelenchus okinawaensis</name>
    <dbReference type="NCBI Taxonomy" id="465554"/>
    <lineage>
        <taxon>Eukaryota</taxon>
        <taxon>Metazoa</taxon>
        <taxon>Ecdysozoa</taxon>
        <taxon>Nematoda</taxon>
        <taxon>Chromadorea</taxon>
        <taxon>Rhabditida</taxon>
        <taxon>Tylenchina</taxon>
        <taxon>Tylenchomorpha</taxon>
        <taxon>Aphelenchoidea</taxon>
        <taxon>Aphelenchoididae</taxon>
        <taxon>Bursaphelenchus</taxon>
    </lineage>
</organism>
<dbReference type="Proteomes" id="UP000783686">
    <property type="component" value="Unassembled WGS sequence"/>
</dbReference>
<comment type="caution">
    <text evidence="7">The sequence shown here is derived from an EMBL/GenBank/DDBJ whole genome shotgun (WGS) entry which is preliminary data.</text>
</comment>
<accession>A0A811LD33</accession>
<comment type="subcellular location">
    <subcellularLocation>
        <location evidence="1">Secreted</location>
    </subcellularLocation>
</comment>
<evidence type="ECO:0000256" key="2">
    <source>
        <dbReference type="ARBA" id="ARBA00005679"/>
    </source>
</evidence>
<dbReference type="AlphaFoldDB" id="A0A811LD33"/>
<evidence type="ECO:0000256" key="5">
    <source>
        <dbReference type="ARBA" id="ARBA00023180"/>
    </source>
</evidence>
<feature type="chain" id="PRO_5036221374" description="Saposin A-type domain-containing protein" evidence="6">
    <location>
        <begin position="22"/>
        <end position="239"/>
    </location>
</feature>
<dbReference type="GO" id="GO:0016671">
    <property type="term" value="F:oxidoreductase activity, acting on a sulfur group of donors, disulfide as acceptor"/>
    <property type="evidence" value="ECO:0007669"/>
    <property type="project" value="InterPro"/>
</dbReference>
<dbReference type="PANTHER" id="PTHR13234">
    <property type="entry name" value="GAMMA-INTERFERON INDUCIBLE LYSOSOMAL THIOL REDUCTASE GILT"/>
    <property type="match status" value="1"/>
</dbReference>
<dbReference type="PANTHER" id="PTHR13234:SF8">
    <property type="entry name" value="GAMMA-INTERFERON-INDUCIBLE LYSOSOMAL THIOL REDUCTASE"/>
    <property type="match status" value="1"/>
</dbReference>